<evidence type="ECO:0000256" key="3">
    <source>
        <dbReference type="PROSITE-ProRule" id="PRU00464"/>
    </source>
</evidence>
<dbReference type="InterPro" id="IPR036265">
    <property type="entry name" value="HIT-like_sf"/>
</dbReference>
<dbReference type="PRINTS" id="PR00332">
    <property type="entry name" value="HISTRIAD"/>
</dbReference>
<evidence type="ECO:0000256" key="1">
    <source>
        <dbReference type="PIRSR" id="PIRSR601310-1"/>
    </source>
</evidence>
<protein>
    <submittedName>
        <fullName evidence="5">HIT family protein</fullName>
    </submittedName>
</protein>
<gene>
    <name evidence="5" type="ORF">OG626_05310</name>
</gene>
<dbReference type="SUPFAM" id="SSF54197">
    <property type="entry name" value="HIT-like"/>
    <property type="match status" value="1"/>
</dbReference>
<evidence type="ECO:0000259" key="4">
    <source>
        <dbReference type="PROSITE" id="PS51084"/>
    </source>
</evidence>
<dbReference type="PANTHER" id="PTHR46648:SF1">
    <property type="entry name" value="ADENOSINE 5'-MONOPHOSPHORAMIDASE HNT1"/>
    <property type="match status" value="1"/>
</dbReference>
<organism evidence="5">
    <name type="scientific">Streptomyces sp. NBC_01401</name>
    <dbReference type="NCBI Taxonomy" id="2903854"/>
    <lineage>
        <taxon>Bacteria</taxon>
        <taxon>Bacillati</taxon>
        <taxon>Actinomycetota</taxon>
        <taxon>Actinomycetes</taxon>
        <taxon>Kitasatosporales</taxon>
        <taxon>Streptomycetaceae</taxon>
        <taxon>Streptomyces</taxon>
    </lineage>
</organism>
<dbReference type="EMBL" id="CP109535">
    <property type="protein sequence ID" value="WTY94359.1"/>
    <property type="molecule type" value="Genomic_DNA"/>
</dbReference>
<dbReference type="PROSITE" id="PS51084">
    <property type="entry name" value="HIT_2"/>
    <property type="match status" value="1"/>
</dbReference>
<name>A0AAU3GMS5_9ACTN</name>
<reference evidence="5" key="1">
    <citation type="submission" date="2022-10" db="EMBL/GenBank/DDBJ databases">
        <title>The complete genomes of actinobacterial strains from the NBC collection.</title>
        <authorList>
            <person name="Joergensen T.S."/>
            <person name="Alvarez Arevalo M."/>
            <person name="Sterndorff E.B."/>
            <person name="Faurdal D."/>
            <person name="Vuksanovic O."/>
            <person name="Mourched A.-S."/>
            <person name="Charusanti P."/>
            <person name="Shaw S."/>
            <person name="Blin K."/>
            <person name="Weber T."/>
        </authorList>
    </citation>
    <scope>NUCLEOTIDE SEQUENCE</scope>
    <source>
        <strain evidence="5">NBC_01401</strain>
    </source>
</reference>
<proteinExistence type="predicted"/>
<dbReference type="GO" id="GO:0003824">
    <property type="term" value="F:catalytic activity"/>
    <property type="evidence" value="ECO:0007669"/>
    <property type="project" value="InterPro"/>
</dbReference>
<accession>A0AAU3GMS5</accession>
<dbReference type="GO" id="GO:0009117">
    <property type="term" value="P:nucleotide metabolic process"/>
    <property type="evidence" value="ECO:0007669"/>
    <property type="project" value="TreeGrafter"/>
</dbReference>
<dbReference type="AlphaFoldDB" id="A0AAU3GMS5"/>
<evidence type="ECO:0000313" key="5">
    <source>
        <dbReference type="EMBL" id="WTY94359.1"/>
    </source>
</evidence>
<feature type="active site" description="Tele-AMP-histidine intermediate" evidence="1">
    <location>
        <position position="116"/>
    </location>
</feature>
<sequence length="168" mass="18616">MTDRQFPISEQYVDAASCDRISYMTTLFSRIIAGELPGRLVWQDPEIVAFLSIAPLRPGHTLVVPRREVDRWTDADGTLLARCFEVAQAVGQGVQRAWSAPRAGLVIAGFEVPHLHIHVAPVWDMSDFDFSKAKQEEDQSALDEAAAKLRAALLELGYEQARELGPGE</sequence>
<dbReference type="InterPro" id="IPR011146">
    <property type="entry name" value="HIT-like"/>
</dbReference>
<feature type="domain" description="HIT" evidence="4">
    <location>
        <begin position="27"/>
        <end position="130"/>
    </location>
</feature>
<dbReference type="InterPro" id="IPR001310">
    <property type="entry name" value="Histidine_triad_HIT"/>
</dbReference>
<feature type="short sequence motif" description="Histidine triad motif" evidence="2 3">
    <location>
        <begin position="114"/>
        <end position="118"/>
    </location>
</feature>
<evidence type="ECO:0000256" key="2">
    <source>
        <dbReference type="PIRSR" id="PIRSR601310-3"/>
    </source>
</evidence>
<dbReference type="PANTHER" id="PTHR46648">
    <property type="entry name" value="HIT FAMILY PROTEIN 1"/>
    <property type="match status" value="1"/>
</dbReference>
<dbReference type="Gene3D" id="3.30.428.10">
    <property type="entry name" value="HIT-like"/>
    <property type="match status" value="1"/>
</dbReference>
<dbReference type="Pfam" id="PF01230">
    <property type="entry name" value="HIT"/>
    <property type="match status" value="1"/>
</dbReference>